<reference evidence="1" key="1">
    <citation type="submission" date="2022-02" db="EMBL/GenBank/DDBJ databases">
        <title>Plant Genome Project.</title>
        <authorList>
            <person name="Zhang R.-G."/>
        </authorList>
    </citation>
    <scope>NUCLEOTIDE SEQUENCE</scope>
    <source>
        <strain evidence="1">AT1</strain>
    </source>
</reference>
<accession>A0ACC0PRB2</accession>
<sequence length="319" mass="37159">MDAYRDNLLVEARQLRGTLRSMTNLLVEDPYFPYTFPYAYNYYQEHGAFPLPEAGEEEGEEEEVALVLVQIVPPNEVEFVAEGVEEEEEDPEEPEEDSADEDGFHDPPQNEADWEYLMGMQHLDNINNGWESNEDEEEIVVFEGEPGWMIWTAPDVIDIDFDSDEMSTSRQKRCPPFTPRTRANYQSLLAPEYTEPTLPHVDDMELYEVPITWEKPPPVVNPENLPPAQDPAPPIETFEQPFSFSTFGLETDPELEAAMLGFSQYYSEPLEEPPVWTWEEILRQEREYFQKAETEAKKNYKKWLREMFGIVLPYFVVAM</sequence>
<dbReference type="Proteomes" id="UP001062846">
    <property type="component" value="Chromosome 2"/>
</dbReference>
<organism evidence="1 2">
    <name type="scientific">Rhododendron molle</name>
    <name type="common">Chinese azalea</name>
    <name type="synonym">Azalea mollis</name>
    <dbReference type="NCBI Taxonomy" id="49168"/>
    <lineage>
        <taxon>Eukaryota</taxon>
        <taxon>Viridiplantae</taxon>
        <taxon>Streptophyta</taxon>
        <taxon>Embryophyta</taxon>
        <taxon>Tracheophyta</taxon>
        <taxon>Spermatophyta</taxon>
        <taxon>Magnoliopsida</taxon>
        <taxon>eudicotyledons</taxon>
        <taxon>Gunneridae</taxon>
        <taxon>Pentapetalae</taxon>
        <taxon>asterids</taxon>
        <taxon>Ericales</taxon>
        <taxon>Ericaceae</taxon>
        <taxon>Ericoideae</taxon>
        <taxon>Rhodoreae</taxon>
        <taxon>Rhododendron</taxon>
    </lineage>
</organism>
<gene>
    <name evidence="1" type="ORF">RHMOL_Rhmol02G0174000</name>
</gene>
<protein>
    <submittedName>
        <fullName evidence="1">Uncharacterized protein</fullName>
    </submittedName>
</protein>
<evidence type="ECO:0000313" key="1">
    <source>
        <dbReference type="EMBL" id="KAI8568136.1"/>
    </source>
</evidence>
<comment type="caution">
    <text evidence="1">The sequence shown here is derived from an EMBL/GenBank/DDBJ whole genome shotgun (WGS) entry which is preliminary data.</text>
</comment>
<proteinExistence type="predicted"/>
<evidence type="ECO:0000313" key="2">
    <source>
        <dbReference type="Proteomes" id="UP001062846"/>
    </source>
</evidence>
<name>A0ACC0PRB2_RHOML</name>
<dbReference type="EMBL" id="CM046389">
    <property type="protein sequence ID" value="KAI8568136.1"/>
    <property type="molecule type" value="Genomic_DNA"/>
</dbReference>
<keyword evidence="2" id="KW-1185">Reference proteome</keyword>